<dbReference type="PANTHER" id="PTHR30441:SF8">
    <property type="entry name" value="DUF748 DOMAIN-CONTAINING PROTEIN"/>
    <property type="match status" value="1"/>
</dbReference>
<evidence type="ECO:0000313" key="3">
    <source>
        <dbReference type="EMBL" id="ENN95126.1"/>
    </source>
</evidence>
<keyword evidence="1" id="KW-1133">Transmembrane helix</keyword>
<dbReference type="Proteomes" id="UP000014011">
    <property type="component" value="Unassembled WGS sequence"/>
</dbReference>
<feature type="transmembrane region" description="Helical" evidence="1">
    <location>
        <begin position="12"/>
        <end position="31"/>
    </location>
</feature>
<evidence type="ECO:0000256" key="1">
    <source>
        <dbReference type="SAM" id="Phobius"/>
    </source>
</evidence>
<protein>
    <submittedName>
        <fullName evidence="3">AsmA family protein</fullName>
    </submittedName>
</protein>
<dbReference type="PATRIC" id="fig|1094502.3.peg.482"/>
<dbReference type="RefSeq" id="WP_010704816.1">
    <property type="nucleotide sequence ID" value="NZ_KB915632.1"/>
</dbReference>
<dbReference type="PANTHER" id="PTHR30441">
    <property type="entry name" value="DUF748 DOMAIN-CONTAINING PROTEIN"/>
    <property type="match status" value="1"/>
</dbReference>
<proteinExistence type="predicted"/>
<dbReference type="InterPro" id="IPR007844">
    <property type="entry name" value="AsmA"/>
</dbReference>
<comment type="caution">
    <text evidence="3">The sequence shown here is derived from an EMBL/GenBank/DDBJ whole genome shotgun (WGS) entry which is preliminary data.</text>
</comment>
<gene>
    <name evidence="3" type="primary">asmA</name>
    <name evidence="3" type="ORF">BVtw_04020</name>
</gene>
<dbReference type="HOGENOM" id="CLU_029420_0_0_5"/>
<keyword evidence="1" id="KW-0812">Transmembrane</keyword>
<feature type="domain" description="AsmA" evidence="2">
    <location>
        <begin position="372"/>
        <end position="543"/>
    </location>
</feature>
<dbReference type="InterPro" id="IPR052894">
    <property type="entry name" value="AsmA-related"/>
</dbReference>
<dbReference type="GO" id="GO:0090313">
    <property type="term" value="P:regulation of protein targeting to membrane"/>
    <property type="evidence" value="ECO:0007669"/>
    <property type="project" value="TreeGrafter"/>
</dbReference>
<evidence type="ECO:0000313" key="4">
    <source>
        <dbReference type="Proteomes" id="UP000014011"/>
    </source>
</evidence>
<dbReference type="GO" id="GO:0005886">
    <property type="term" value="C:plasma membrane"/>
    <property type="evidence" value="ECO:0007669"/>
    <property type="project" value="TreeGrafter"/>
</dbReference>
<reference evidence="3 4" key="1">
    <citation type="journal article" date="2013" name="PLoS Genet.">
        <title>A gene transfer agent and a dynamic repertoire of secretion systems hold the keys to the explosive radiation of the emerging pathogen Bartonella.</title>
        <authorList>
            <person name="Guy L."/>
            <person name="Nystedt B."/>
            <person name="Toft C."/>
            <person name="Zaremba-Niedzwiedzka K."/>
            <person name="Berglund E.C."/>
            <person name="Granberg F."/>
            <person name="Naslund K."/>
            <person name="Eriksson A.S."/>
            <person name="Andersson S.G."/>
        </authorList>
    </citation>
    <scope>NUCLEOTIDE SEQUENCE [LARGE SCALE GENOMIC DNA]</scope>
    <source>
        <strain evidence="3">Tweed</strain>
    </source>
</reference>
<dbReference type="EMBL" id="AGWD01000009">
    <property type="protein sequence ID" value="ENN95126.1"/>
    <property type="molecule type" value="Genomic_DNA"/>
</dbReference>
<dbReference type="AlphaFoldDB" id="N6VPP9"/>
<accession>N6VPP9</accession>
<name>N6VPP9_BARVB</name>
<keyword evidence="1" id="KW-0472">Membrane</keyword>
<dbReference type="Pfam" id="PF05170">
    <property type="entry name" value="AsmA"/>
    <property type="match status" value="1"/>
</dbReference>
<organism evidence="3 4">
    <name type="scientific">Bartonella vinsonii subsp. berkhoffii str. Tweed</name>
    <dbReference type="NCBI Taxonomy" id="1094502"/>
    <lineage>
        <taxon>Bacteria</taxon>
        <taxon>Pseudomonadati</taxon>
        <taxon>Pseudomonadota</taxon>
        <taxon>Alphaproteobacteria</taxon>
        <taxon>Hyphomicrobiales</taxon>
        <taxon>Bartonellaceae</taxon>
        <taxon>Bartonella</taxon>
    </lineage>
</organism>
<sequence length="626" mass="70084">MCIRIIKFLSGIFITIIFLFGVGLFVLLYLVSTDTIRIRLAQDLSTWTGYNVQLRDPPRLNLFPSPKAFLSSVTLTSKINHVVPLMEAESIEVDLSLIDLLFGHVSFSETRIVRPQFVMEKPVKTAADFFDSFSRSRGALGLAIRSAREILKHNPDHPDIERLLKQLFGRIVVENGVLVYHDRISRIAEKITGLNATLDWPESTQKVKFRANARWRGELTKLSIDADQALLLLAGGKSQIKASLNSVRGGVTFIGQARLSEYYRFDGKVSMRSPGWDQTLSWIGGNQFWGHRLKAPIVWESGFLAQPMHIQMNNVVFTMGTANARGALEVDFQDYVPIVMGSLAFDNLDFNVLGSMFSSVKKQDSFLDREIFDRIGVDIRLFSPQAKVGKFALTNLAAAIQIKNGHGIFDLGHANVFGGSFQSNIEVVPSEKKMRIKGRLSGTSVDIQTATEALGITPFVQSKANFTMTAETLSSSWSEIFSKMQGKLTLNMSSGRLLGYDLNDLQMILSKKEQFLLMGDNALSTAFDLWNIQTSFSDGTIKVTESLMRTADWSLSILGTISFAVMQDLHNEFRLQARLRKTHSSKTLCQDVQCLANSLVWPFTFSFSSEGQERGNFWVKKDIYAN</sequence>
<evidence type="ECO:0000259" key="2">
    <source>
        <dbReference type="Pfam" id="PF05170"/>
    </source>
</evidence>